<dbReference type="EMBL" id="CP034235">
    <property type="protein sequence ID" value="QGQ94849.1"/>
    <property type="molecule type" value="Genomic_DNA"/>
</dbReference>
<reference evidence="2" key="1">
    <citation type="submission" date="2018-11" db="EMBL/GenBank/DDBJ databases">
        <title>Complete genome sequence of Paenibacillus sp. ML311-T8.</title>
        <authorList>
            <person name="Nam Y.-D."/>
            <person name="Kang J."/>
            <person name="Chung W.-H."/>
            <person name="Park Y.S."/>
        </authorList>
    </citation>
    <scope>NUCLEOTIDE SEQUENCE [LARGE SCALE GENOMIC DNA]</scope>
    <source>
        <strain evidence="2">ML311-T8</strain>
    </source>
</reference>
<sequence>MRGIRFVICLIMILSAVLLPNYVEKVDAKAAGTKVLHTFEIPKDISWQMYVVNKEKNLVLFNGDDYISYDSSTFREVSRLKNTFDSCEVSYDKMLLLCYRPTEDRTIIKNPAIYSLPNYKLIVDFTEIVSPFVYQDEPHWIFDENGKDIYQYHIANKGNKKVEFTIVHLDLALGKATTLVKEQPEYLIGPDRGAELYDDDRYVHRSTINHAIPIVFNFGYHNSNVILLNPKDGKIVKVISGTYVTYYDPIKAKKMVVSSGNKNSSDGISNVLSTTDYKLLYTISDPDYGGPFIFDEITNEDKSMLILSLFKNSKAAIRSYSIADGKPIGKIVLSSKAWIKPIKGNYIYISDNLMLDNPQRNKWIVNMRTSKTVYIFPKNTQIHPEFGYGSNIIIMSSGKLQVVDYSAFLK</sequence>
<dbReference type="SUPFAM" id="SSF50998">
    <property type="entry name" value="Quinoprotein alcohol dehydrogenase-like"/>
    <property type="match status" value="1"/>
</dbReference>
<gene>
    <name evidence="1" type="ORF">EHS13_08155</name>
</gene>
<proteinExistence type="predicted"/>
<dbReference type="InterPro" id="IPR011047">
    <property type="entry name" value="Quinoprotein_ADH-like_sf"/>
</dbReference>
<dbReference type="KEGG" id="ppsc:EHS13_08155"/>
<dbReference type="AlphaFoldDB" id="A0A6B8RFF6"/>
<protein>
    <submittedName>
        <fullName evidence="1">Uncharacterized protein</fullName>
    </submittedName>
</protein>
<organism evidence="1 2">
    <name type="scientific">Paenibacillus psychroresistens</name>
    <dbReference type="NCBI Taxonomy" id="1778678"/>
    <lineage>
        <taxon>Bacteria</taxon>
        <taxon>Bacillati</taxon>
        <taxon>Bacillota</taxon>
        <taxon>Bacilli</taxon>
        <taxon>Bacillales</taxon>
        <taxon>Paenibacillaceae</taxon>
        <taxon>Paenibacillus</taxon>
    </lineage>
</organism>
<evidence type="ECO:0000313" key="2">
    <source>
        <dbReference type="Proteomes" id="UP000426246"/>
    </source>
</evidence>
<evidence type="ECO:0000313" key="1">
    <source>
        <dbReference type="EMBL" id="QGQ94849.1"/>
    </source>
</evidence>
<keyword evidence="2" id="KW-1185">Reference proteome</keyword>
<dbReference type="RefSeq" id="WP_162463002.1">
    <property type="nucleotide sequence ID" value="NZ_CP034235.1"/>
</dbReference>
<accession>A0A6B8RFF6</accession>
<name>A0A6B8RFF6_9BACL</name>
<dbReference type="Proteomes" id="UP000426246">
    <property type="component" value="Chromosome"/>
</dbReference>